<dbReference type="PANTHER" id="PTHR43162">
    <property type="match status" value="1"/>
</dbReference>
<proteinExistence type="predicted"/>
<protein>
    <submittedName>
        <fullName evidence="2">Uncharacterized conserved protein YbjT, contains NAD(P)-binding and DUF2867 domains</fullName>
    </submittedName>
</protein>
<feature type="domain" description="NAD(P)-binding" evidence="1">
    <location>
        <begin position="9"/>
        <end position="115"/>
    </location>
</feature>
<dbReference type="RefSeq" id="WP_091584213.1">
    <property type="nucleotide sequence ID" value="NZ_FLRH01000004.1"/>
</dbReference>
<evidence type="ECO:0000259" key="1">
    <source>
        <dbReference type="Pfam" id="PF13460"/>
    </source>
</evidence>
<dbReference type="InterPro" id="IPR016040">
    <property type="entry name" value="NAD(P)-bd_dom"/>
</dbReference>
<dbReference type="OrthoDB" id="4632815at2"/>
<dbReference type="InterPro" id="IPR036291">
    <property type="entry name" value="NAD(P)-bd_dom_sf"/>
</dbReference>
<dbReference type="EMBL" id="FLRH01000004">
    <property type="protein sequence ID" value="SBT68811.1"/>
    <property type="molecule type" value="Genomic_DNA"/>
</dbReference>
<dbReference type="PANTHER" id="PTHR43162:SF1">
    <property type="entry name" value="PRESTALK A DIFFERENTIATION PROTEIN A"/>
    <property type="match status" value="1"/>
</dbReference>
<name>A0A1A9BIB3_9ACTN</name>
<dbReference type="Pfam" id="PF13460">
    <property type="entry name" value="NAD_binding_10"/>
    <property type="match status" value="1"/>
</dbReference>
<dbReference type="Gene3D" id="3.90.25.10">
    <property type="entry name" value="UDP-galactose 4-epimerase, domain 1"/>
    <property type="match status" value="1"/>
</dbReference>
<reference evidence="3" key="1">
    <citation type="submission" date="2016-06" db="EMBL/GenBank/DDBJ databases">
        <authorList>
            <person name="Varghese N."/>
            <person name="Submissions Spin"/>
        </authorList>
    </citation>
    <scope>NUCLEOTIDE SEQUENCE [LARGE SCALE GENOMIC DNA]</scope>
    <source>
        <strain evidence="3">DSM 45794</strain>
    </source>
</reference>
<dbReference type="STRING" id="946078.GA0070622_5923"/>
<dbReference type="Gene3D" id="3.40.50.720">
    <property type="entry name" value="NAD(P)-binding Rossmann-like Domain"/>
    <property type="match status" value="1"/>
</dbReference>
<dbReference type="AlphaFoldDB" id="A0A1A9BIB3"/>
<dbReference type="InterPro" id="IPR051604">
    <property type="entry name" value="Ergot_Alk_Oxidoreductase"/>
</dbReference>
<gene>
    <name evidence="2" type="ORF">GA0070622_5923</name>
</gene>
<organism evidence="2 3">
    <name type="scientific">Micromonospora sediminicola</name>
    <dbReference type="NCBI Taxonomy" id="946078"/>
    <lineage>
        <taxon>Bacteria</taxon>
        <taxon>Bacillati</taxon>
        <taxon>Actinomycetota</taxon>
        <taxon>Actinomycetes</taxon>
        <taxon>Micromonosporales</taxon>
        <taxon>Micromonosporaceae</taxon>
        <taxon>Micromonospora</taxon>
    </lineage>
</organism>
<evidence type="ECO:0000313" key="3">
    <source>
        <dbReference type="Proteomes" id="UP000199558"/>
    </source>
</evidence>
<evidence type="ECO:0000313" key="2">
    <source>
        <dbReference type="EMBL" id="SBT68811.1"/>
    </source>
</evidence>
<keyword evidence="3" id="KW-1185">Reference proteome</keyword>
<dbReference type="Proteomes" id="UP000199558">
    <property type="component" value="Unassembled WGS sequence"/>
</dbReference>
<accession>A0A1A9BIB3</accession>
<dbReference type="SUPFAM" id="SSF51735">
    <property type="entry name" value="NAD(P)-binding Rossmann-fold domains"/>
    <property type="match status" value="1"/>
</dbReference>
<sequence>MTIAVTTPTGNVGRHVVAMLIRAGVRPRVLARRPERLKPDIRAEVEVVAVDQHDVDAVVAATAGVTALFWVDPPPAGDDPLAEYARATDSVIRAVRENGIGRVVFQSSVGAEKRHGVGEIDGLARTEEALDATAASVTHLRCGMFFSNLELQVDAIRSGTIPVLLPVDHAIPWVAPRDIAEVATTRLLADAWTGRCVRAVHGPADLTWTQVAETVTAVTGHRLRVERISDDSMRELLSAAGMSEARIEALIGMSSGMRDDFTPEQARTVHTSTPTTLASWVGDVLAPLLDGQGPGDRRRP</sequence>